<feature type="domain" description="Reverse transcriptase zinc-binding" evidence="1">
    <location>
        <begin position="84"/>
        <end position="150"/>
    </location>
</feature>
<accession>A0A3L6SC64</accession>
<dbReference type="Pfam" id="PF13966">
    <property type="entry name" value="zf-RVT"/>
    <property type="match status" value="1"/>
</dbReference>
<reference evidence="3" key="1">
    <citation type="journal article" date="2019" name="Nat. Commun.">
        <title>The genome of broomcorn millet.</title>
        <authorList>
            <person name="Zou C."/>
            <person name="Miki D."/>
            <person name="Li D."/>
            <person name="Tang Q."/>
            <person name="Xiao L."/>
            <person name="Rajput S."/>
            <person name="Deng P."/>
            <person name="Jia W."/>
            <person name="Huang R."/>
            <person name="Zhang M."/>
            <person name="Sun Y."/>
            <person name="Hu J."/>
            <person name="Fu X."/>
            <person name="Schnable P.S."/>
            <person name="Li F."/>
            <person name="Zhang H."/>
            <person name="Feng B."/>
            <person name="Zhu X."/>
            <person name="Liu R."/>
            <person name="Schnable J.C."/>
            <person name="Zhu J.-K."/>
            <person name="Zhang H."/>
        </authorList>
    </citation>
    <scope>NUCLEOTIDE SEQUENCE [LARGE SCALE GENOMIC DNA]</scope>
</reference>
<dbReference type="AlphaFoldDB" id="A0A3L6SC64"/>
<dbReference type="InterPro" id="IPR026960">
    <property type="entry name" value="RVT-Znf"/>
</dbReference>
<dbReference type="Proteomes" id="UP000275267">
    <property type="component" value="Unassembled WGS sequence"/>
</dbReference>
<organism evidence="2 3">
    <name type="scientific">Panicum miliaceum</name>
    <name type="common">Proso millet</name>
    <name type="synonym">Broomcorn millet</name>
    <dbReference type="NCBI Taxonomy" id="4540"/>
    <lineage>
        <taxon>Eukaryota</taxon>
        <taxon>Viridiplantae</taxon>
        <taxon>Streptophyta</taxon>
        <taxon>Embryophyta</taxon>
        <taxon>Tracheophyta</taxon>
        <taxon>Spermatophyta</taxon>
        <taxon>Magnoliopsida</taxon>
        <taxon>Liliopsida</taxon>
        <taxon>Poales</taxon>
        <taxon>Poaceae</taxon>
        <taxon>PACMAD clade</taxon>
        <taxon>Panicoideae</taxon>
        <taxon>Panicodae</taxon>
        <taxon>Paniceae</taxon>
        <taxon>Panicinae</taxon>
        <taxon>Panicum</taxon>
        <taxon>Panicum sect. Panicum</taxon>
    </lineage>
</organism>
<dbReference type="EMBL" id="PQIB02000005">
    <property type="protein sequence ID" value="RLN17873.1"/>
    <property type="molecule type" value="Genomic_DNA"/>
</dbReference>
<evidence type="ECO:0000313" key="3">
    <source>
        <dbReference type="Proteomes" id="UP000275267"/>
    </source>
</evidence>
<sequence>MGTEVPGSLTDRQLFNAATKITIGDGATAQFWHLAWLQGGMSPKDVQLQEDTPDQIQRKFTPRRRVFDQVGILSTIPGSMGTDLDTLIWKRWAPPKCKFFAWLAFQNQLWTADRMEKRGWPNQRVCPLCREANESALHLLAHCRYSNRIWRAIRQWTAGHFPVVEGWDQFTSISHWWQVIYWKDSRCTYPRVRSLILVVAWEIWNERNARIFQRKFKPPELLIEKIKAEAITWCLAGAKHLKEIVSEPVA</sequence>
<evidence type="ECO:0000259" key="1">
    <source>
        <dbReference type="Pfam" id="PF13966"/>
    </source>
</evidence>
<keyword evidence="3" id="KW-1185">Reference proteome</keyword>
<protein>
    <recommendedName>
        <fullName evidence="1">Reverse transcriptase zinc-binding domain-containing protein</fullName>
    </recommendedName>
</protein>
<name>A0A3L6SC64_PANMI</name>
<dbReference type="STRING" id="4540.A0A3L6SC64"/>
<dbReference type="PANTHER" id="PTHR33116:SF87">
    <property type="entry name" value="OS01G0158850 PROTEIN"/>
    <property type="match status" value="1"/>
</dbReference>
<proteinExistence type="predicted"/>
<comment type="caution">
    <text evidence="2">The sequence shown here is derived from an EMBL/GenBank/DDBJ whole genome shotgun (WGS) entry which is preliminary data.</text>
</comment>
<evidence type="ECO:0000313" key="2">
    <source>
        <dbReference type="EMBL" id="RLN17873.1"/>
    </source>
</evidence>
<gene>
    <name evidence="2" type="ORF">C2845_PM02G15410</name>
</gene>
<dbReference type="PANTHER" id="PTHR33116">
    <property type="entry name" value="REVERSE TRANSCRIPTASE ZINC-BINDING DOMAIN-CONTAINING PROTEIN-RELATED-RELATED"/>
    <property type="match status" value="1"/>
</dbReference>
<dbReference type="OrthoDB" id="692410at2759"/>